<dbReference type="EMBL" id="JBHULC010000011">
    <property type="protein sequence ID" value="MFD2521547.1"/>
    <property type="molecule type" value="Genomic_DNA"/>
</dbReference>
<dbReference type="RefSeq" id="WP_340235735.1">
    <property type="nucleotide sequence ID" value="NZ_JBBEWC010000005.1"/>
</dbReference>
<dbReference type="InterPro" id="IPR026444">
    <property type="entry name" value="Secre_tail"/>
</dbReference>
<gene>
    <name evidence="1" type="ORF">ACFSR2_11665</name>
</gene>
<reference evidence="2" key="1">
    <citation type="journal article" date="2019" name="Int. J. Syst. Evol. Microbiol.">
        <title>The Global Catalogue of Microorganisms (GCM) 10K type strain sequencing project: providing services to taxonomists for standard genome sequencing and annotation.</title>
        <authorList>
            <consortium name="The Broad Institute Genomics Platform"/>
            <consortium name="The Broad Institute Genome Sequencing Center for Infectious Disease"/>
            <person name="Wu L."/>
            <person name="Ma J."/>
        </authorList>
    </citation>
    <scope>NUCLEOTIDE SEQUENCE [LARGE SCALE GENOMIC DNA]</scope>
    <source>
        <strain evidence="2">KCTC 52344</strain>
    </source>
</reference>
<organism evidence="1 2">
    <name type="scientific">Emticicia soli</name>
    <dbReference type="NCBI Taxonomy" id="2027878"/>
    <lineage>
        <taxon>Bacteria</taxon>
        <taxon>Pseudomonadati</taxon>
        <taxon>Bacteroidota</taxon>
        <taxon>Cytophagia</taxon>
        <taxon>Cytophagales</taxon>
        <taxon>Leadbetterellaceae</taxon>
        <taxon>Emticicia</taxon>
    </lineage>
</organism>
<dbReference type="Proteomes" id="UP001597510">
    <property type="component" value="Unassembled WGS sequence"/>
</dbReference>
<dbReference type="NCBIfam" id="TIGR04183">
    <property type="entry name" value="Por_Secre_tail"/>
    <property type="match status" value="1"/>
</dbReference>
<comment type="caution">
    <text evidence="1">The sequence shown here is derived from an EMBL/GenBank/DDBJ whole genome shotgun (WGS) entry which is preliminary data.</text>
</comment>
<evidence type="ECO:0000313" key="1">
    <source>
        <dbReference type="EMBL" id="MFD2521547.1"/>
    </source>
</evidence>
<protein>
    <submittedName>
        <fullName evidence="1">T9SS type A sorting domain-containing protein</fullName>
    </submittedName>
</protein>
<name>A0ABW5J948_9BACT</name>
<evidence type="ECO:0000313" key="2">
    <source>
        <dbReference type="Proteomes" id="UP001597510"/>
    </source>
</evidence>
<accession>A0ABW5J948</accession>
<keyword evidence="2" id="KW-1185">Reference proteome</keyword>
<sequence>MKKILLLLLIAFNGFSQVFYLDTTFSTKPLIKPFPAQDLLLSQFPDGTMYLKSNANVFNGQTTETGNVLLNTEGKLIRTVGDEPLTDFDSRFENYAVTPDNKLLIPQLVAASSYAIIKISPQGIIDSSFKFNSFKVYILKIILLKNENIVVLFLKEDRTLGCEVFDKTGKFIKVLDPAKYTSATNAQLTDVVSNEQNEYFLLLIDNKKNAEIIKTNTDFEIDKNFATIKFNGVEAYTHRLEKITDGFLVYQSSNEGTKHKVEKFDSKGSRIWTVSFDRLSIHETALSFFEQTNGSIDLIYFDNKHLKIKANGVIDTTFYDRQLHKNTAFLHAFKDGTYWVAQNKSGIIEKMSADGSIDKNFKLVVEAQKQMWPNQIQKLPNNTYLLDFYNYNYGNSPYSIRYAPYPNAVQVYDNKHKLLYDFFDGKTIWNTYKTKSTLVVRGDGKFHVIDGANKMTVSKDTLQANDVIDWQNNFVYRKIKMDSIIRFKIGQGLDKDFVIAKGNISNFILMNDGRIMVETWNNGAQRFFYLDMYTANGKPDDSFKTIITDDSFSRFSGEVPRTVESINDGFIINQITIGETANIVKQRFLKYDNNGNPVENYQSNLYRGGYFKQYQPDGTIFMNTANYIHESDRETVYNFLKLNSSGKIDTTFTLLGTDTVYGFTFFDDNTLYAVGQETLQKFIRQPLKQDEHFYYKPLPEKIAWDIAIPTKIVINSNIKDIKLAVSGSGQLQDGYVYFDKNAGLVRITVSDNTNRILAKQVIELTRIYPVLIYDETQFATAQGPFEFKVQSSSGMPVKIIVDGGAEHIGSVIVDPQKDRRIKLKLITESNEKYEALEREIVLEALIPLATETQKQRIKYYPNPVSNKLIIEKNNAVIEAFRLLGIDGKDKPFEITEYADKFEASMKGLPQGIYILILSSKEQHFAYKIIKE</sequence>
<proteinExistence type="predicted"/>